<protein>
    <submittedName>
        <fullName evidence="1">Uncharacterized protein</fullName>
    </submittedName>
</protein>
<accession>A0A1R2B8E4</accession>
<dbReference type="SUPFAM" id="SSF117281">
    <property type="entry name" value="Kelch motif"/>
    <property type="match status" value="1"/>
</dbReference>
<dbReference type="InterPro" id="IPR015915">
    <property type="entry name" value="Kelch-typ_b-propeller"/>
</dbReference>
<reference evidence="1 2" key="1">
    <citation type="submission" date="2016-11" db="EMBL/GenBank/DDBJ databases">
        <title>The macronuclear genome of Stentor coeruleus: a giant cell with tiny introns.</title>
        <authorList>
            <person name="Slabodnick M."/>
            <person name="Ruby J.G."/>
            <person name="Reiff S.B."/>
            <person name="Swart E.C."/>
            <person name="Gosai S."/>
            <person name="Prabakaran S."/>
            <person name="Witkowska E."/>
            <person name="Larue G.E."/>
            <person name="Fisher S."/>
            <person name="Freeman R.M."/>
            <person name="Gunawardena J."/>
            <person name="Chu W."/>
            <person name="Stover N.A."/>
            <person name="Gregory B.D."/>
            <person name="Nowacki M."/>
            <person name="Derisi J."/>
            <person name="Roy S.W."/>
            <person name="Marshall W.F."/>
            <person name="Sood P."/>
        </authorList>
    </citation>
    <scope>NUCLEOTIDE SEQUENCE [LARGE SCALE GENOMIC DNA]</scope>
    <source>
        <strain evidence="1">WM001</strain>
    </source>
</reference>
<organism evidence="1 2">
    <name type="scientific">Stentor coeruleus</name>
    <dbReference type="NCBI Taxonomy" id="5963"/>
    <lineage>
        <taxon>Eukaryota</taxon>
        <taxon>Sar</taxon>
        <taxon>Alveolata</taxon>
        <taxon>Ciliophora</taxon>
        <taxon>Postciliodesmatophora</taxon>
        <taxon>Heterotrichea</taxon>
        <taxon>Heterotrichida</taxon>
        <taxon>Stentoridae</taxon>
        <taxon>Stentor</taxon>
    </lineage>
</organism>
<proteinExistence type="predicted"/>
<dbReference type="Gene3D" id="2.120.10.80">
    <property type="entry name" value="Kelch-type beta propeller"/>
    <property type="match status" value="1"/>
</dbReference>
<keyword evidence="2" id="KW-1185">Reference proteome</keyword>
<dbReference type="EMBL" id="MPUH01000853">
    <property type="protein sequence ID" value="OMJ73026.1"/>
    <property type="molecule type" value="Genomic_DNA"/>
</dbReference>
<sequence length="327" mass="37869">MQNPTQEIFTEIEGLLKFQQTYNEDSDAAIQKLESLISAVERSDFPSNFESILESTFYKSFSSEIPTTEIYHFISKGKLSMCYKKAHKPYKDSIDLSNFKVPIYSSIFRSNLFEYSHLLYIVGGMSSLGQVSKKIIIFDINTNNHKVIVNMKHERHSCATIGYKSLVFIIGGINSQGEGNDIIEYFDMNNPSDLKSIETEQRKRTQTSATLFNNKIYIVSEDFKFLHVLDPETKTVSKMNFYDKSFSPRLICCWGSYLIAFTDKNKVHALDQNHKIVKNANLADCMTNMIDCMMKWTQESISKNSEGIFFIDYVTEKEYWLKLENFF</sequence>
<dbReference type="AlphaFoldDB" id="A0A1R2B8E4"/>
<dbReference type="Proteomes" id="UP000187209">
    <property type="component" value="Unassembled WGS sequence"/>
</dbReference>
<comment type="caution">
    <text evidence="1">The sequence shown here is derived from an EMBL/GenBank/DDBJ whole genome shotgun (WGS) entry which is preliminary data.</text>
</comment>
<dbReference type="OrthoDB" id="270009at2759"/>
<name>A0A1R2B8E4_9CILI</name>
<evidence type="ECO:0000313" key="1">
    <source>
        <dbReference type="EMBL" id="OMJ73026.1"/>
    </source>
</evidence>
<evidence type="ECO:0000313" key="2">
    <source>
        <dbReference type="Proteomes" id="UP000187209"/>
    </source>
</evidence>
<gene>
    <name evidence="1" type="ORF">SteCoe_28382</name>
</gene>